<dbReference type="GO" id="GO:0005923">
    <property type="term" value="C:bicellular tight junction"/>
    <property type="evidence" value="ECO:0007669"/>
    <property type="project" value="TreeGrafter"/>
</dbReference>
<name>A0A7R9LMD4_9ACAR</name>
<dbReference type="GO" id="GO:0030334">
    <property type="term" value="P:regulation of cell migration"/>
    <property type="evidence" value="ECO:0007669"/>
    <property type="project" value="TreeGrafter"/>
</dbReference>
<dbReference type="AlphaFoldDB" id="A0A7R9LMD4"/>
<dbReference type="InterPro" id="IPR051747">
    <property type="entry name" value="Angiomotin-like"/>
</dbReference>
<keyword evidence="1" id="KW-0175">Coiled coil</keyword>
<dbReference type="PANTHER" id="PTHR14826">
    <property type="entry name" value="ANGIOMOTIN"/>
    <property type="match status" value="1"/>
</dbReference>
<dbReference type="EMBL" id="OC916108">
    <property type="protein sequence ID" value="CAD7643188.1"/>
    <property type="molecule type" value="Genomic_DNA"/>
</dbReference>
<organism evidence="4">
    <name type="scientific">Oppiella nova</name>
    <dbReference type="NCBI Taxonomy" id="334625"/>
    <lineage>
        <taxon>Eukaryota</taxon>
        <taxon>Metazoa</taxon>
        <taxon>Ecdysozoa</taxon>
        <taxon>Arthropoda</taxon>
        <taxon>Chelicerata</taxon>
        <taxon>Arachnida</taxon>
        <taxon>Acari</taxon>
        <taxon>Acariformes</taxon>
        <taxon>Sarcoptiformes</taxon>
        <taxon>Oribatida</taxon>
        <taxon>Brachypylina</taxon>
        <taxon>Oppioidea</taxon>
        <taxon>Oppiidae</taxon>
        <taxon>Oppiella</taxon>
    </lineage>
</organism>
<feature type="compositionally biased region" description="Low complexity" evidence="2">
    <location>
        <begin position="641"/>
        <end position="665"/>
    </location>
</feature>
<feature type="compositionally biased region" description="Low complexity" evidence="2">
    <location>
        <begin position="30"/>
        <end position="55"/>
    </location>
</feature>
<feature type="domain" description="Angiomotin C-terminal" evidence="3">
    <location>
        <begin position="443"/>
        <end position="645"/>
    </location>
</feature>
<dbReference type="InterPro" id="IPR024646">
    <property type="entry name" value="Angiomotin_C"/>
</dbReference>
<gene>
    <name evidence="4" type="ORF">ONB1V03_LOCUS4006</name>
</gene>
<evidence type="ECO:0000256" key="2">
    <source>
        <dbReference type="SAM" id="MobiDB-lite"/>
    </source>
</evidence>
<dbReference type="Pfam" id="PF12240">
    <property type="entry name" value="Angiomotin_C"/>
    <property type="match status" value="1"/>
</dbReference>
<keyword evidence="5" id="KW-1185">Reference proteome</keyword>
<feature type="region of interest" description="Disordered" evidence="2">
    <location>
        <begin position="630"/>
        <end position="693"/>
    </location>
</feature>
<dbReference type="OrthoDB" id="5974715at2759"/>
<dbReference type="GO" id="GO:0031410">
    <property type="term" value="C:cytoplasmic vesicle"/>
    <property type="evidence" value="ECO:0007669"/>
    <property type="project" value="TreeGrafter"/>
</dbReference>
<feature type="compositionally biased region" description="Low complexity" evidence="2">
    <location>
        <begin position="276"/>
        <end position="292"/>
    </location>
</feature>
<dbReference type="EMBL" id="CAJPVJ010001283">
    <property type="protein sequence ID" value="CAG2164452.1"/>
    <property type="molecule type" value="Genomic_DNA"/>
</dbReference>
<reference evidence="4" key="1">
    <citation type="submission" date="2020-11" db="EMBL/GenBank/DDBJ databases">
        <authorList>
            <person name="Tran Van P."/>
        </authorList>
    </citation>
    <scope>NUCLEOTIDE SEQUENCE</scope>
</reference>
<dbReference type="PANTHER" id="PTHR14826:SF14">
    <property type="entry name" value="ANGIOMOTIN_C DOMAIN-CONTAINING PROTEIN"/>
    <property type="match status" value="1"/>
</dbReference>
<feature type="compositionally biased region" description="Polar residues" evidence="2">
    <location>
        <begin position="484"/>
        <end position="499"/>
    </location>
</feature>
<protein>
    <recommendedName>
        <fullName evidence="3">Angiomotin C-terminal domain-containing protein</fullName>
    </recommendedName>
</protein>
<dbReference type="GO" id="GO:0005886">
    <property type="term" value="C:plasma membrane"/>
    <property type="evidence" value="ECO:0007669"/>
    <property type="project" value="TreeGrafter"/>
</dbReference>
<sequence>MNNKNMTINGNNNNNNVLQTMTTYLTPLGSKSTSNNSVKQSSSGSETDVSTSTSTENLSPEERYVLRSGVRQEPQGEETMLSIGSGVDAMSLNNTLIIHHNKSIDGLHYPSVSPLLYGHRINNQINDNNIHINNNLNNCNNNLNDATNKVQSMGAMTSAQLGSLLPSSNKLNSHMNVNNVLIRNKSPPDLQLSPTRTSSYESVPSSPNSFNKALLQHFQLNTGVDNTSGLQQPMLTNYLNSLSNHWKVGDNCLNNYDIFKHNLHLPPPPEYERQWNNSSPNSVSTSASNSTTPESKSVERLPTCRSHPDLLKFDDEIAIKDSKCDEMNPKYNMIDMLSAENAALKTELDLYYKKVLKLQKISDSLDDGELKKEIGKRDVLIAQLLSQNKELLNEKERQEIELQAQRLTLQEQRNHIDILDNALMSTQNNVIKLETECRKKQAYEERATHLQKALSNLQLASDRRLTMEKRVRTHLEKEIESLKKQQQSGGQNDGLNSDSNVEDMKKVIRDYEEKIISLEAEVTKWEQRYLEESTLRSIEVSAASVPKDAKIAYLTSRIERTSQESEKLIAESRSERLRHMDELHVANKKNAEFEGRVKDMESKLAEKEAMIKVLRQHSRDKDVVLQKTVFAQRAPNRHGRSASTMGLTSSSGSHTSCQSSSGMSTIRTTREELTHSNSQSNDTNSQSGSNDTNKLNLEEQLKQLDSRLTNKDSIIRALRSEKERFPNHYNNNWRL</sequence>
<feature type="compositionally biased region" description="Low complexity" evidence="2">
    <location>
        <begin position="676"/>
        <end position="693"/>
    </location>
</feature>
<feature type="region of interest" description="Disordered" evidence="2">
    <location>
        <begin position="26"/>
        <end position="63"/>
    </location>
</feature>
<dbReference type="GO" id="GO:0030036">
    <property type="term" value="P:actin cytoskeleton organization"/>
    <property type="evidence" value="ECO:0007669"/>
    <property type="project" value="TreeGrafter"/>
</dbReference>
<feature type="region of interest" description="Disordered" evidence="2">
    <location>
        <begin position="184"/>
        <end position="205"/>
    </location>
</feature>
<accession>A0A7R9LMD4</accession>
<feature type="region of interest" description="Disordered" evidence="2">
    <location>
        <begin position="480"/>
        <end position="500"/>
    </location>
</feature>
<evidence type="ECO:0000256" key="1">
    <source>
        <dbReference type="SAM" id="Coils"/>
    </source>
</evidence>
<evidence type="ECO:0000313" key="5">
    <source>
        <dbReference type="Proteomes" id="UP000728032"/>
    </source>
</evidence>
<evidence type="ECO:0000313" key="4">
    <source>
        <dbReference type="EMBL" id="CAD7643188.1"/>
    </source>
</evidence>
<proteinExistence type="predicted"/>
<feature type="region of interest" description="Disordered" evidence="2">
    <location>
        <begin position="270"/>
        <end position="301"/>
    </location>
</feature>
<evidence type="ECO:0000259" key="3">
    <source>
        <dbReference type="Pfam" id="PF12240"/>
    </source>
</evidence>
<dbReference type="Proteomes" id="UP000728032">
    <property type="component" value="Unassembled WGS sequence"/>
</dbReference>
<feature type="coiled-coil region" evidence="1">
    <location>
        <begin position="583"/>
        <end position="617"/>
    </location>
</feature>